<protein>
    <submittedName>
        <fullName evidence="1">Uncharacterized protein</fullName>
    </submittedName>
</protein>
<evidence type="ECO:0000313" key="1">
    <source>
        <dbReference type="EMBL" id="POG68921.1"/>
    </source>
</evidence>
<dbReference type="Proteomes" id="UP000018888">
    <property type="component" value="Unassembled WGS sequence"/>
</dbReference>
<organism evidence="1 2">
    <name type="scientific">Rhizophagus irregularis (strain DAOM 181602 / DAOM 197198 / MUCL 43194)</name>
    <name type="common">Arbuscular mycorrhizal fungus</name>
    <name type="synonym">Glomus intraradices</name>
    <dbReference type="NCBI Taxonomy" id="747089"/>
    <lineage>
        <taxon>Eukaryota</taxon>
        <taxon>Fungi</taxon>
        <taxon>Fungi incertae sedis</taxon>
        <taxon>Mucoromycota</taxon>
        <taxon>Glomeromycotina</taxon>
        <taxon>Glomeromycetes</taxon>
        <taxon>Glomerales</taxon>
        <taxon>Glomeraceae</taxon>
        <taxon>Rhizophagus</taxon>
    </lineage>
</organism>
<keyword evidence="2" id="KW-1185">Reference proteome</keyword>
<accession>A0A2P4PU47</accession>
<name>A0A2P4PU47_RHIID</name>
<dbReference type="EMBL" id="AUPC02000145">
    <property type="protein sequence ID" value="POG68921.1"/>
    <property type="molecule type" value="Genomic_DNA"/>
</dbReference>
<gene>
    <name evidence="1" type="ORF">GLOIN_2v202159</name>
</gene>
<sequence length="199" mass="23461">MTPIFKKTLRDEVVQIINNLGSRILFNVSQTFSDQKKSINKKLLPAVKAAMNPSIEVYDTEIVNVIKQLHKSHRDIWKITQDGKLDTHSRRQHMTSWRDQKITRRKRGLQHMINTKDKVLNDCKPQEITWDEYMKDCEKIVVISELHSDEWSSEDENLANNEKNLEKRPERLDKSNSVIKIHEKKWKSTRVCKVISLSI</sequence>
<reference evidence="1 2" key="1">
    <citation type="journal article" date="2013" name="Proc. Natl. Acad. Sci. U.S.A.">
        <title>Genome of an arbuscular mycorrhizal fungus provides insight into the oldest plant symbiosis.</title>
        <authorList>
            <person name="Tisserant E."/>
            <person name="Malbreil M."/>
            <person name="Kuo A."/>
            <person name="Kohler A."/>
            <person name="Symeonidi A."/>
            <person name="Balestrini R."/>
            <person name="Charron P."/>
            <person name="Duensing N."/>
            <person name="Frei Dit Frey N."/>
            <person name="Gianinazzi-Pearson V."/>
            <person name="Gilbert L.B."/>
            <person name="Handa Y."/>
            <person name="Herr J.R."/>
            <person name="Hijri M."/>
            <person name="Koul R."/>
            <person name="Kawaguchi M."/>
            <person name="Krajinski F."/>
            <person name="Lammers P.J."/>
            <person name="Masclaux F.G."/>
            <person name="Murat C."/>
            <person name="Morin E."/>
            <person name="Ndikumana S."/>
            <person name="Pagni M."/>
            <person name="Petitpierre D."/>
            <person name="Requena N."/>
            <person name="Rosikiewicz P."/>
            <person name="Riley R."/>
            <person name="Saito K."/>
            <person name="San Clemente H."/>
            <person name="Shapiro H."/>
            <person name="van Tuinen D."/>
            <person name="Becard G."/>
            <person name="Bonfante P."/>
            <person name="Paszkowski U."/>
            <person name="Shachar-Hill Y.Y."/>
            <person name="Tuskan G.A."/>
            <person name="Young P.W."/>
            <person name="Sanders I.R."/>
            <person name="Henrissat B."/>
            <person name="Rensing S.A."/>
            <person name="Grigoriev I.V."/>
            <person name="Corradi N."/>
            <person name="Roux C."/>
            <person name="Martin F."/>
        </authorList>
    </citation>
    <scope>NUCLEOTIDE SEQUENCE [LARGE SCALE GENOMIC DNA]</scope>
    <source>
        <strain evidence="1 2">DAOM 197198</strain>
    </source>
</reference>
<evidence type="ECO:0000313" key="2">
    <source>
        <dbReference type="Proteomes" id="UP000018888"/>
    </source>
</evidence>
<reference evidence="1 2" key="2">
    <citation type="journal article" date="2018" name="New Phytol.">
        <title>High intraspecific genome diversity in the model arbuscular mycorrhizal symbiont Rhizophagus irregularis.</title>
        <authorList>
            <person name="Chen E.C.H."/>
            <person name="Morin E."/>
            <person name="Beaudet D."/>
            <person name="Noel J."/>
            <person name="Yildirir G."/>
            <person name="Ndikumana S."/>
            <person name="Charron P."/>
            <person name="St-Onge C."/>
            <person name="Giorgi J."/>
            <person name="Kruger M."/>
            <person name="Marton T."/>
            <person name="Ropars J."/>
            <person name="Grigoriev I.V."/>
            <person name="Hainaut M."/>
            <person name="Henrissat B."/>
            <person name="Roux C."/>
            <person name="Martin F."/>
            <person name="Corradi N."/>
        </authorList>
    </citation>
    <scope>NUCLEOTIDE SEQUENCE [LARGE SCALE GENOMIC DNA]</scope>
    <source>
        <strain evidence="1 2">DAOM 197198</strain>
    </source>
</reference>
<proteinExistence type="predicted"/>
<dbReference type="AlphaFoldDB" id="A0A2P4PU47"/>
<comment type="caution">
    <text evidence="1">The sequence shown here is derived from an EMBL/GenBank/DDBJ whole genome shotgun (WGS) entry which is preliminary data.</text>
</comment>
<dbReference type="VEuPathDB" id="FungiDB:RhiirFUN_010485"/>